<accession>A0AAV5DL49</accession>
<reference evidence="2" key="2">
    <citation type="submission" date="2021-12" db="EMBL/GenBank/DDBJ databases">
        <title>Resequencing data analysis of finger millet.</title>
        <authorList>
            <person name="Hatakeyama M."/>
            <person name="Aluri S."/>
            <person name="Balachadran M.T."/>
            <person name="Sivarajan S.R."/>
            <person name="Poveda L."/>
            <person name="Shimizu-Inatsugi R."/>
            <person name="Schlapbach R."/>
            <person name="Sreeman S.M."/>
            <person name="Shimizu K.K."/>
        </authorList>
    </citation>
    <scope>NUCLEOTIDE SEQUENCE</scope>
</reference>
<organism evidence="2 3">
    <name type="scientific">Eleusine coracana subsp. coracana</name>
    <dbReference type="NCBI Taxonomy" id="191504"/>
    <lineage>
        <taxon>Eukaryota</taxon>
        <taxon>Viridiplantae</taxon>
        <taxon>Streptophyta</taxon>
        <taxon>Embryophyta</taxon>
        <taxon>Tracheophyta</taxon>
        <taxon>Spermatophyta</taxon>
        <taxon>Magnoliopsida</taxon>
        <taxon>Liliopsida</taxon>
        <taxon>Poales</taxon>
        <taxon>Poaceae</taxon>
        <taxon>PACMAD clade</taxon>
        <taxon>Chloridoideae</taxon>
        <taxon>Cynodonteae</taxon>
        <taxon>Eleusininae</taxon>
        <taxon>Eleusine</taxon>
    </lineage>
</organism>
<comment type="caution">
    <text evidence="2">The sequence shown here is derived from an EMBL/GenBank/DDBJ whole genome shotgun (WGS) entry which is preliminary data.</text>
</comment>
<dbReference type="InterPro" id="IPR005174">
    <property type="entry name" value="KIB1-4_b-propeller"/>
</dbReference>
<protein>
    <recommendedName>
        <fullName evidence="1">KIB1-4 beta-propeller domain-containing protein</fullName>
    </recommendedName>
</protein>
<dbReference type="AlphaFoldDB" id="A0AAV5DL49"/>
<proteinExistence type="predicted"/>
<dbReference type="PANTHER" id="PTHR33165">
    <property type="entry name" value="F-BOX DOMAIN CONTAINING PROTEIN-LIKE-RELATED"/>
    <property type="match status" value="1"/>
</dbReference>
<evidence type="ECO:0000313" key="3">
    <source>
        <dbReference type="Proteomes" id="UP001054889"/>
    </source>
</evidence>
<sequence length="381" mass="41842">MAEKTTNPAAAWGTKAARAAALCATAAQWRDWANLTDGPAVLIAERVLANDVADYIRFRSVCRPWRRCSDDPRRHSALDSRFHPRQWLIMLGEKDEEEKKKTPRRRRFMNTATGQCVSMDLPELHHGHRRAFGPTAEGLSSTSAASSHPYTTVSVVGAGLAGDRAFALAFGGGTLAVAWPGSARWTPVGALRSWSVSSSLSFAGRFYCVADSAVMVLKDVAKNQTPRMEVVAELARPCRVTTLDTMHLVEDGGEMVLVHRYIASPASHTHGPERTCDVFRVDLDAGKMVPVRSLDGRAVFIGECRALSVFPSIIADAVYPSFEFREKTRAVDRTEAYRLADRNIESSSAYGHHDASSGFKVARPYTIADFLSLHIRGYKTS</sequence>
<dbReference type="Proteomes" id="UP001054889">
    <property type="component" value="Unassembled WGS sequence"/>
</dbReference>
<dbReference type="SUPFAM" id="SSF81383">
    <property type="entry name" value="F-box domain"/>
    <property type="match status" value="1"/>
</dbReference>
<dbReference type="EMBL" id="BQKI01000018">
    <property type="protein sequence ID" value="GJN11252.1"/>
    <property type="molecule type" value="Genomic_DNA"/>
</dbReference>
<dbReference type="InterPro" id="IPR036047">
    <property type="entry name" value="F-box-like_dom_sf"/>
</dbReference>
<gene>
    <name evidence="2" type="primary">ga29430</name>
    <name evidence="2" type="ORF">PR202_ga29430</name>
</gene>
<feature type="domain" description="KIB1-4 beta-propeller" evidence="1">
    <location>
        <begin position="83"/>
        <end position="319"/>
    </location>
</feature>
<evidence type="ECO:0000313" key="2">
    <source>
        <dbReference type="EMBL" id="GJN11252.1"/>
    </source>
</evidence>
<reference evidence="2" key="1">
    <citation type="journal article" date="2018" name="DNA Res.">
        <title>Multiple hybrid de novo genome assembly of finger millet, an orphan allotetraploid crop.</title>
        <authorList>
            <person name="Hatakeyama M."/>
            <person name="Aluri S."/>
            <person name="Balachadran M.T."/>
            <person name="Sivarajan S.R."/>
            <person name="Patrignani A."/>
            <person name="Gruter S."/>
            <person name="Poveda L."/>
            <person name="Shimizu-Inatsugi R."/>
            <person name="Baeten J."/>
            <person name="Francoijs K.J."/>
            <person name="Nataraja K.N."/>
            <person name="Reddy Y.A.N."/>
            <person name="Phadnis S."/>
            <person name="Ravikumar R.L."/>
            <person name="Schlapbach R."/>
            <person name="Sreeman S.M."/>
            <person name="Shimizu K.K."/>
        </authorList>
    </citation>
    <scope>NUCLEOTIDE SEQUENCE</scope>
</reference>
<dbReference type="PANTHER" id="PTHR33165:SF63">
    <property type="entry name" value="OS03G0792300 PROTEIN"/>
    <property type="match status" value="1"/>
</dbReference>
<evidence type="ECO:0000259" key="1">
    <source>
        <dbReference type="Pfam" id="PF03478"/>
    </source>
</evidence>
<name>A0AAV5DL49_ELECO</name>
<dbReference type="Pfam" id="PF03478">
    <property type="entry name" value="Beta-prop_KIB1-4"/>
    <property type="match status" value="1"/>
</dbReference>
<keyword evidence="3" id="KW-1185">Reference proteome</keyword>